<dbReference type="VEuPathDB" id="TriTrypDB:BSAL_26415"/>
<feature type="compositionally biased region" description="Polar residues" evidence="1">
    <location>
        <begin position="85"/>
        <end position="98"/>
    </location>
</feature>
<feature type="region of interest" description="Disordered" evidence="1">
    <location>
        <begin position="1"/>
        <end position="29"/>
    </location>
</feature>
<gene>
    <name evidence="2" type="ORF">BSAL_26415</name>
</gene>
<proteinExistence type="predicted"/>
<accession>A0A0S4JLV9</accession>
<organism evidence="2 3">
    <name type="scientific">Bodo saltans</name>
    <name type="common">Flagellated protozoan</name>
    <dbReference type="NCBI Taxonomy" id="75058"/>
    <lineage>
        <taxon>Eukaryota</taxon>
        <taxon>Discoba</taxon>
        <taxon>Euglenozoa</taxon>
        <taxon>Kinetoplastea</taxon>
        <taxon>Metakinetoplastina</taxon>
        <taxon>Eubodonida</taxon>
        <taxon>Bodonidae</taxon>
        <taxon>Bodo</taxon>
    </lineage>
</organism>
<protein>
    <submittedName>
        <fullName evidence="2">GPI-anchored surface protein, putative</fullName>
    </submittedName>
</protein>
<evidence type="ECO:0000256" key="1">
    <source>
        <dbReference type="SAM" id="MobiDB-lite"/>
    </source>
</evidence>
<keyword evidence="3" id="KW-1185">Reference proteome</keyword>
<evidence type="ECO:0000313" key="2">
    <source>
        <dbReference type="EMBL" id="CUG90379.1"/>
    </source>
</evidence>
<dbReference type="Proteomes" id="UP000051952">
    <property type="component" value="Unassembled WGS sequence"/>
</dbReference>
<feature type="compositionally biased region" description="Polar residues" evidence="1">
    <location>
        <begin position="1"/>
        <end position="15"/>
    </location>
</feature>
<sequence length="304" mass="31864">MPDSPAPQSAPSRGSGNVGRNARSSTDNTVGITMMQQCLVGSTTSTASTACTAAGVGLPSPSSSSFASTTCGHVTLLRNGKRMRSSTNSSQDEGSSSVARPAFMKRLERPAAAPTSMSSAPTQASCRTFCQPLRGRKPNGSPRVNCTDAHADDDLLYVMMSPGKPEVNTQRANGLHKETQVSPSLHVPSLGKGGRETCVSTSSATNTNCREVRSAWTQTRSLMFSSSTSFLQEATTPALPQSMNEASHSLPRSPPSVSSASILFDHRLRSDASSQTSTAIISFAAVRSDLSELIITLQAFLSVS</sequence>
<dbReference type="EMBL" id="CYKH01001815">
    <property type="protein sequence ID" value="CUG90379.1"/>
    <property type="molecule type" value="Genomic_DNA"/>
</dbReference>
<reference evidence="3" key="1">
    <citation type="submission" date="2015-09" db="EMBL/GenBank/DDBJ databases">
        <authorList>
            <consortium name="Pathogen Informatics"/>
        </authorList>
    </citation>
    <scope>NUCLEOTIDE SEQUENCE [LARGE SCALE GENOMIC DNA]</scope>
    <source>
        <strain evidence="3">Lake Konstanz</strain>
    </source>
</reference>
<feature type="region of interest" description="Disordered" evidence="1">
    <location>
        <begin position="77"/>
        <end position="101"/>
    </location>
</feature>
<evidence type="ECO:0000313" key="3">
    <source>
        <dbReference type="Proteomes" id="UP000051952"/>
    </source>
</evidence>
<name>A0A0S4JLV9_BODSA</name>
<dbReference type="AlphaFoldDB" id="A0A0S4JLV9"/>